<dbReference type="PANTHER" id="PTHR43649">
    <property type="entry name" value="ARABINOSE-BINDING PROTEIN-RELATED"/>
    <property type="match status" value="1"/>
</dbReference>
<gene>
    <name evidence="1" type="ORF">ACFQ4H_22870</name>
</gene>
<dbReference type="InterPro" id="IPR050490">
    <property type="entry name" value="Bact_solute-bd_prot1"/>
</dbReference>
<dbReference type="Pfam" id="PF01547">
    <property type="entry name" value="SBP_bac_1"/>
    <property type="match status" value="1"/>
</dbReference>
<reference evidence="2" key="1">
    <citation type="journal article" date="2019" name="Int. J. Syst. Evol. Microbiol.">
        <title>The Global Catalogue of Microorganisms (GCM) 10K type strain sequencing project: providing services to taxonomists for standard genome sequencing and annotation.</title>
        <authorList>
            <consortium name="The Broad Institute Genomics Platform"/>
            <consortium name="The Broad Institute Genome Sequencing Center for Infectious Disease"/>
            <person name="Wu L."/>
            <person name="Ma J."/>
        </authorList>
    </citation>
    <scope>NUCLEOTIDE SEQUENCE [LARGE SCALE GENOMIC DNA]</scope>
    <source>
        <strain evidence="2">JCM 31037</strain>
    </source>
</reference>
<dbReference type="EMBL" id="JBHTMP010000039">
    <property type="protein sequence ID" value="MFD1323935.1"/>
    <property type="molecule type" value="Genomic_DNA"/>
</dbReference>
<protein>
    <submittedName>
        <fullName evidence="1">ABC transporter substrate-binding protein</fullName>
    </submittedName>
</protein>
<accession>A0ABW3YIG6</accession>
<comment type="caution">
    <text evidence="1">The sequence shown here is derived from an EMBL/GenBank/DDBJ whole genome shotgun (WGS) entry which is preliminary data.</text>
</comment>
<evidence type="ECO:0000313" key="1">
    <source>
        <dbReference type="EMBL" id="MFD1323935.1"/>
    </source>
</evidence>
<dbReference type="Proteomes" id="UP001597260">
    <property type="component" value="Unassembled WGS sequence"/>
</dbReference>
<dbReference type="InterPro" id="IPR006059">
    <property type="entry name" value="SBP"/>
</dbReference>
<name>A0ABW3YIG6_9ACTN</name>
<proteinExistence type="predicted"/>
<dbReference type="SUPFAM" id="SSF53850">
    <property type="entry name" value="Periplasmic binding protein-like II"/>
    <property type="match status" value="1"/>
</dbReference>
<keyword evidence="2" id="KW-1185">Reference proteome</keyword>
<dbReference type="Gene3D" id="3.40.190.10">
    <property type="entry name" value="Periplasmic binding protein-like II"/>
    <property type="match status" value="2"/>
</dbReference>
<evidence type="ECO:0000313" key="2">
    <source>
        <dbReference type="Proteomes" id="UP001597260"/>
    </source>
</evidence>
<sequence length="444" mass="48913">MPLSSPVPIRSGPPAPTRRRLLQATVLSGATLLVGGTTACTEEPTDPANERVELSVFWWGGKERATLTERALALYSRRHPSVTFRLTWQGETGYYDRLATQTMGGNAPDLFQIDDGHLSEYAHRRIVLDLTDFVADGRIDLRNLPPSLVQYGRIGGRTVAVAAAGNTPGLIYNRSLLRRLKLPEPHIGMSYDEFFRWIGTVGRRSEGRVAGTMDPSGDYRALWLWLRTHGRELYHGRQVGFTVDDLTRWLDMWQSARSNRTAPGPVVVRATDEPDPARQPIVSGRVATVFAWADELPELQRHTGDELAVISYPGAPEAHWARASMYWAGFHGTRHPQTVADVIDFLTNETEVGRVLGAERGLNANLNIRRVVEQSLTDQGMKRVAAFENAMSSRFGPAPVPPPKGHGRVRALLATTAESARSGQQTSRGAAIQFIARANAALVS</sequence>
<organism evidence="1 2">
    <name type="scientific">Micromonospora sonneratiae</name>
    <dbReference type="NCBI Taxonomy" id="1184706"/>
    <lineage>
        <taxon>Bacteria</taxon>
        <taxon>Bacillati</taxon>
        <taxon>Actinomycetota</taxon>
        <taxon>Actinomycetes</taxon>
        <taxon>Micromonosporales</taxon>
        <taxon>Micromonosporaceae</taxon>
        <taxon>Micromonospora</taxon>
    </lineage>
</organism>
<dbReference type="RefSeq" id="WP_377573736.1">
    <property type="nucleotide sequence ID" value="NZ_JBHTMP010000039.1"/>
</dbReference>
<dbReference type="PANTHER" id="PTHR43649:SF11">
    <property type="entry name" value="ABC TRANSPORTER SUBSTRATE-BINDING PROTEIN YESO-RELATED"/>
    <property type="match status" value="1"/>
</dbReference>